<keyword evidence="2" id="KW-1185">Reference proteome</keyword>
<reference evidence="2" key="1">
    <citation type="submission" date="2013-03" db="EMBL/GenBank/DDBJ databases">
        <title>The Genome Sequence of Anopheles christyi ACHKN1017.</title>
        <authorList>
            <consortium name="The Broad Institute Genomics Platform"/>
            <person name="Neafsey D.E."/>
            <person name="Besansky N."/>
            <person name="Walker B."/>
            <person name="Young S.K."/>
            <person name="Zeng Q."/>
            <person name="Gargeya S."/>
            <person name="Fitzgerald M."/>
            <person name="Haas B."/>
            <person name="Abouelleil A."/>
            <person name="Allen A.W."/>
            <person name="Alvarado L."/>
            <person name="Arachchi H.M."/>
            <person name="Berlin A.M."/>
            <person name="Chapman S.B."/>
            <person name="Gainer-Dewar J."/>
            <person name="Goldberg J."/>
            <person name="Griggs A."/>
            <person name="Gujja S."/>
            <person name="Hansen M."/>
            <person name="Howarth C."/>
            <person name="Imamovic A."/>
            <person name="Ireland A."/>
            <person name="Larimer J."/>
            <person name="McCowan C."/>
            <person name="Murphy C."/>
            <person name="Pearson M."/>
            <person name="Poon T.W."/>
            <person name="Priest M."/>
            <person name="Roberts A."/>
            <person name="Saif S."/>
            <person name="Shea T."/>
            <person name="Sisk P."/>
            <person name="Sykes S."/>
            <person name="Wortman J."/>
            <person name="Nusbaum C."/>
            <person name="Birren B."/>
        </authorList>
    </citation>
    <scope>NUCLEOTIDE SEQUENCE [LARGE SCALE GENOMIC DNA]</scope>
    <source>
        <strain evidence="2">ACHKN1017</strain>
    </source>
</reference>
<dbReference type="VEuPathDB" id="VectorBase:ACHR014058"/>
<proteinExistence type="predicted"/>
<dbReference type="EnsemblMetazoa" id="ACHR014058-RA">
    <property type="protein sequence ID" value="ACHR014058-PA"/>
    <property type="gene ID" value="ACHR014058"/>
</dbReference>
<sequence>MLSRKFVLPATGKSVTEAHLRVVVAAAAAASSWIGDLVGLLGRFAHRFVLGLGAVPHRVRDGKGRQRQEGER</sequence>
<evidence type="ECO:0000313" key="1">
    <source>
        <dbReference type="EnsemblMetazoa" id="ACHR014058-PA"/>
    </source>
</evidence>
<name>A0A182KHU9_9DIPT</name>
<accession>A0A182KHU9</accession>
<dbReference type="AlphaFoldDB" id="A0A182KHU9"/>
<protein>
    <submittedName>
        <fullName evidence="1">Uncharacterized protein</fullName>
    </submittedName>
</protein>
<organism evidence="1 2">
    <name type="scientific">Anopheles christyi</name>
    <dbReference type="NCBI Taxonomy" id="43041"/>
    <lineage>
        <taxon>Eukaryota</taxon>
        <taxon>Metazoa</taxon>
        <taxon>Ecdysozoa</taxon>
        <taxon>Arthropoda</taxon>
        <taxon>Hexapoda</taxon>
        <taxon>Insecta</taxon>
        <taxon>Pterygota</taxon>
        <taxon>Neoptera</taxon>
        <taxon>Endopterygota</taxon>
        <taxon>Diptera</taxon>
        <taxon>Nematocera</taxon>
        <taxon>Culicoidea</taxon>
        <taxon>Culicidae</taxon>
        <taxon>Anophelinae</taxon>
        <taxon>Anopheles</taxon>
    </lineage>
</organism>
<reference evidence="1" key="2">
    <citation type="submission" date="2020-05" db="UniProtKB">
        <authorList>
            <consortium name="EnsemblMetazoa"/>
        </authorList>
    </citation>
    <scope>IDENTIFICATION</scope>
    <source>
        <strain evidence="1">ACHKN1017</strain>
    </source>
</reference>
<dbReference type="Proteomes" id="UP000075881">
    <property type="component" value="Unassembled WGS sequence"/>
</dbReference>
<evidence type="ECO:0000313" key="2">
    <source>
        <dbReference type="Proteomes" id="UP000075881"/>
    </source>
</evidence>